<dbReference type="Gene3D" id="3.40.50.2300">
    <property type="match status" value="2"/>
</dbReference>
<dbReference type="CDD" id="cd01392">
    <property type="entry name" value="HTH_LacI"/>
    <property type="match status" value="1"/>
</dbReference>
<keyword evidence="3" id="KW-0804">Transcription</keyword>
<dbReference type="SMART" id="SM00354">
    <property type="entry name" value="HTH_LACI"/>
    <property type="match status" value="1"/>
</dbReference>
<proteinExistence type="predicted"/>
<accession>A0A1G4G492</accession>
<evidence type="ECO:0000259" key="4">
    <source>
        <dbReference type="PROSITE" id="PS50932"/>
    </source>
</evidence>
<dbReference type="SUPFAM" id="SSF53822">
    <property type="entry name" value="Periplasmic binding protein-like I"/>
    <property type="match status" value="1"/>
</dbReference>
<dbReference type="PANTHER" id="PTHR30146">
    <property type="entry name" value="LACI-RELATED TRANSCRIPTIONAL REPRESSOR"/>
    <property type="match status" value="1"/>
</dbReference>
<dbReference type="PROSITE" id="PS50932">
    <property type="entry name" value="HTH_LACI_2"/>
    <property type="match status" value="1"/>
</dbReference>
<name>A0A1G4G492_9BACT</name>
<dbReference type="KEGG" id="pmuc:ING2E5A_0520"/>
<gene>
    <name evidence="5" type="primary">endR</name>
    <name evidence="5" type="ORF">ING2E5A_0520</name>
</gene>
<dbReference type="Pfam" id="PF13377">
    <property type="entry name" value="Peripla_BP_3"/>
    <property type="match status" value="1"/>
</dbReference>
<evidence type="ECO:0000256" key="3">
    <source>
        <dbReference type="ARBA" id="ARBA00023163"/>
    </source>
</evidence>
<protein>
    <submittedName>
        <fullName evidence="5">Putative HTH-type transcriptional regulator EndR</fullName>
    </submittedName>
</protein>
<dbReference type="InterPro" id="IPR010982">
    <property type="entry name" value="Lambda_DNA-bd_dom_sf"/>
</dbReference>
<dbReference type="PANTHER" id="PTHR30146:SF109">
    <property type="entry name" value="HTH-TYPE TRANSCRIPTIONAL REGULATOR GALS"/>
    <property type="match status" value="1"/>
</dbReference>
<feature type="domain" description="HTH lacI-type" evidence="4">
    <location>
        <begin position="26"/>
        <end position="83"/>
    </location>
</feature>
<evidence type="ECO:0000313" key="6">
    <source>
        <dbReference type="Proteomes" id="UP000178485"/>
    </source>
</evidence>
<dbReference type="InterPro" id="IPR000843">
    <property type="entry name" value="HTH_LacI"/>
</dbReference>
<dbReference type="Proteomes" id="UP000178485">
    <property type="component" value="Chromosome i"/>
</dbReference>
<evidence type="ECO:0000256" key="1">
    <source>
        <dbReference type="ARBA" id="ARBA00023015"/>
    </source>
</evidence>
<dbReference type="Gene3D" id="1.10.260.40">
    <property type="entry name" value="lambda repressor-like DNA-binding domains"/>
    <property type="match status" value="1"/>
</dbReference>
<dbReference type="GO" id="GO:0000976">
    <property type="term" value="F:transcription cis-regulatory region binding"/>
    <property type="evidence" value="ECO:0007669"/>
    <property type="project" value="TreeGrafter"/>
</dbReference>
<dbReference type="STRING" id="1642646.ING2E5A_0520"/>
<organism evidence="5 6">
    <name type="scientific">Petrimonas mucosa</name>
    <dbReference type="NCBI Taxonomy" id="1642646"/>
    <lineage>
        <taxon>Bacteria</taxon>
        <taxon>Pseudomonadati</taxon>
        <taxon>Bacteroidota</taxon>
        <taxon>Bacteroidia</taxon>
        <taxon>Bacteroidales</taxon>
        <taxon>Dysgonomonadaceae</taxon>
        <taxon>Petrimonas</taxon>
    </lineage>
</organism>
<evidence type="ECO:0000256" key="2">
    <source>
        <dbReference type="ARBA" id="ARBA00023125"/>
    </source>
</evidence>
<dbReference type="InterPro" id="IPR046335">
    <property type="entry name" value="LacI/GalR-like_sensor"/>
</dbReference>
<dbReference type="AlphaFoldDB" id="A0A1G4G492"/>
<dbReference type="Pfam" id="PF00356">
    <property type="entry name" value="LacI"/>
    <property type="match status" value="1"/>
</dbReference>
<evidence type="ECO:0000313" key="5">
    <source>
        <dbReference type="EMBL" id="SCM55696.1"/>
    </source>
</evidence>
<reference evidence="5 6" key="1">
    <citation type="submission" date="2016-08" db="EMBL/GenBank/DDBJ databases">
        <authorList>
            <person name="Seilhamer J.J."/>
        </authorList>
    </citation>
    <scope>NUCLEOTIDE SEQUENCE [LARGE SCALE GENOMIC DNA]</scope>
    <source>
        <strain evidence="5">ING2-E5A</strain>
    </source>
</reference>
<dbReference type="EMBL" id="LT608328">
    <property type="protein sequence ID" value="SCM55696.1"/>
    <property type="molecule type" value="Genomic_DNA"/>
</dbReference>
<keyword evidence="6" id="KW-1185">Reference proteome</keyword>
<dbReference type="GO" id="GO:0003700">
    <property type="term" value="F:DNA-binding transcription factor activity"/>
    <property type="evidence" value="ECO:0007669"/>
    <property type="project" value="TreeGrafter"/>
</dbReference>
<keyword evidence="2" id="KW-0238">DNA-binding</keyword>
<keyword evidence="1" id="KW-0805">Transcription regulation</keyword>
<dbReference type="InterPro" id="IPR028082">
    <property type="entry name" value="Peripla_BP_I"/>
</dbReference>
<dbReference type="SUPFAM" id="SSF47413">
    <property type="entry name" value="lambda repressor-like DNA-binding domains"/>
    <property type="match status" value="1"/>
</dbReference>
<sequence>MLIRYSKIFLMQEAILVMDEKPRNRVSLKDLANHLGVSKTLVSAVLNGKAKQYRISEETALMVKQAANELHYSPNMIAKGLRTGNSQLIGLIVTDISNPFYSTISRIIENKTDEINYKVIFGSSDESLVKTRQLIDVMLDKGVAGLIIVPCEGSQGLVADLHSRNIPVVLIDRYFPELEVSYSCLNNYNATRQATIHLIEQGYRNISLIAYKSSLSNIKDRILGYRETMVAHALGKHVNVKSVNIDNPLPEVEKALDYLIHRKGAEAVIFITNALLVAGLRSLNKLNKRIPDDVAVVGFYGSELFDLYYSPITYVKQPIEIITEEAVNTLIDKIKYGENRKFSKTFIEPELVIQQSSVKPASTGCN</sequence>